<dbReference type="GO" id="GO:0030145">
    <property type="term" value="F:manganese ion binding"/>
    <property type="evidence" value="ECO:0007669"/>
    <property type="project" value="InterPro"/>
</dbReference>
<sequence length="549" mass="60140">MALLRVIFKISTLGPCTNLIRTFAEAAAGTAAQRIPRPPLAPGCGAILKDENPCKVNRLKGLILGCYSNIDDLFDPGKLTPTGERYNSMVCGRLFELLSVAGKPPPKGEVRVFFNLDDEFNSVAVVGLGRECQGYDVFEQMDEGKETIRIAAAKGAKALQKMNSMKVFVESFGHAESAAEGSALGVWLYQEKKKKSHQILIPQLELYDDCDWTGWQIGLQKAAAQNLARQLMDTPANLMTPTSFAQNAVEVLCKSGVNVEVKVRGWAETQKMYAFLAVAQGSCEPPIFLELSYYGASRDERPVVLIGKGITYNSGGLCLKETNKQRFMRGDMGGAACVVAACRAVAGLQLPINIRALVPLCENMPGCAAMRPGDIVKAMNGKSIKIESTDTAGRLCVADALVYAQNFWPRFIVDVGTMTNDMKHSLGASASGVFSNSEALWEYMLAASMHTGDRVWRFPLWEHFTKLVAHHHAQDVKTYGRGGSPRCGEACKVAAFLNEFVPCGDWLHMDTYGVMRTDGKDYAYLREGMSGRPTRTLVEFLSQLVCHRE</sequence>
<dbReference type="GO" id="GO:0070006">
    <property type="term" value="F:metalloaminopeptidase activity"/>
    <property type="evidence" value="ECO:0007669"/>
    <property type="project" value="InterPro"/>
</dbReference>
<evidence type="ECO:0000256" key="9">
    <source>
        <dbReference type="ARBA" id="ARBA00030930"/>
    </source>
</evidence>
<evidence type="ECO:0000256" key="4">
    <source>
        <dbReference type="ARBA" id="ARBA00022670"/>
    </source>
</evidence>
<keyword evidence="4" id="KW-0645">Protease</keyword>
<accession>A0A9N9Q9X0</accession>
<comment type="similarity">
    <text evidence="1">Belongs to the peptidase M17 family.</text>
</comment>
<dbReference type="Proteomes" id="UP001152799">
    <property type="component" value="Chromosome 10"/>
</dbReference>
<keyword evidence="18" id="KW-1185">Reference proteome</keyword>
<evidence type="ECO:0000313" key="18">
    <source>
        <dbReference type="Proteomes" id="UP001152799"/>
    </source>
</evidence>
<evidence type="ECO:0000256" key="10">
    <source>
        <dbReference type="ARBA" id="ARBA00030997"/>
    </source>
</evidence>
<comment type="catalytic activity">
    <reaction evidence="13">
        <text>S-benzyl-L-cysteinylglycine + H2O = S-benzyl-L-cysteine + glycine</text>
        <dbReference type="Rhea" id="RHEA:62568"/>
        <dbReference type="ChEBI" id="CHEBI:15377"/>
        <dbReference type="ChEBI" id="CHEBI:57305"/>
        <dbReference type="ChEBI" id="CHEBI:145802"/>
        <dbReference type="ChEBI" id="CHEBI:145803"/>
    </reaction>
    <physiologicalReaction direction="left-to-right" evidence="13">
        <dbReference type="Rhea" id="RHEA:62569"/>
    </physiologicalReaction>
</comment>
<dbReference type="Gene3D" id="3.40.220.10">
    <property type="entry name" value="Leucine Aminopeptidase, subunit E, domain 1"/>
    <property type="match status" value="1"/>
</dbReference>
<evidence type="ECO:0000256" key="8">
    <source>
        <dbReference type="ARBA" id="ARBA00029605"/>
    </source>
</evidence>
<dbReference type="PANTHER" id="PTHR11963">
    <property type="entry name" value="LEUCINE AMINOPEPTIDASE-RELATED"/>
    <property type="match status" value="1"/>
</dbReference>
<evidence type="ECO:0000256" key="7">
    <source>
        <dbReference type="ARBA" id="ARBA00023625"/>
    </source>
</evidence>
<evidence type="ECO:0000256" key="14">
    <source>
        <dbReference type="ARBA" id="ARBA00049107"/>
    </source>
</evidence>
<evidence type="ECO:0000256" key="5">
    <source>
        <dbReference type="ARBA" id="ARBA00022801"/>
    </source>
</evidence>
<dbReference type="GO" id="GO:0006508">
    <property type="term" value="P:proteolysis"/>
    <property type="evidence" value="ECO:0007669"/>
    <property type="project" value="UniProtKB-KW"/>
</dbReference>
<evidence type="ECO:0000313" key="17">
    <source>
        <dbReference type="EMBL" id="CAG9761678.1"/>
    </source>
</evidence>
<dbReference type="PANTHER" id="PTHR11963:SF25">
    <property type="entry name" value="CYTOSOL AMINOPEPTIDASE"/>
    <property type="match status" value="1"/>
</dbReference>
<evidence type="ECO:0000256" key="13">
    <source>
        <dbReference type="ARBA" id="ARBA00047881"/>
    </source>
</evidence>
<evidence type="ECO:0000256" key="12">
    <source>
        <dbReference type="ARBA" id="ARBA00045966"/>
    </source>
</evidence>
<organism evidence="17 18">
    <name type="scientific">Ceutorhynchus assimilis</name>
    <name type="common">cabbage seed weevil</name>
    <dbReference type="NCBI Taxonomy" id="467358"/>
    <lineage>
        <taxon>Eukaryota</taxon>
        <taxon>Metazoa</taxon>
        <taxon>Ecdysozoa</taxon>
        <taxon>Arthropoda</taxon>
        <taxon>Hexapoda</taxon>
        <taxon>Insecta</taxon>
        <taxon>Pterygota</taxon>
        <taxon>Neoptera</taxon>
        <taxon>Endopterygota</taxon>
        <taxon>Coleoptera</taxon>
        <taxon>Polyphaga</taxon>
        <taxon>Cucujiformia</taxon>
        <taxon>Curculionidae</taxon>
        <taxon>Ceutorhynchinae</taxon>
        <taxon>Ceutorhynchus</taxon>
    </lineage>
</organism>
<dbReference type="SUPFAM" id="SSF53187">
    <property type="entry name" value="Zn-dependent exopeptidases"/>
    <property type="match status" value="1"/>
</dbReference>
<protein>
    <recommendedName>
        <fullName evidence="2">Cytosol aminopeptidase</fullName>
        <ecNumber evidence="7">3.4.13.23</ecNumber>
    </recommendedName>
    <alternativeName>
        <fullName evidence="10">Cysteinylglycine-S-conjugate dipeptidase</fullName>
    </alternativeName>
    <alternativeName>
        <fullName evidence="11">Leucine aminopeptidase 3</fullName>
    </alternativeName>
    <alternativeName>
        <fullName evidence="9">Proline aminopeptidase</fullName>
    </alternativeName>
    <alternativeName>
        <fullName evidence="8">Prolyl aminopeptidase</fullName>
    </alternativeName>
</protein>
<evidence type="ECO:0000256" key="3">
    <source>
        <dbReference type="ARBA" id="ARBA00022438"/>
    </source>
</evidence>
<dbReference type="GO" id="GO:0005737">
    <property type="term" value="C:cytoplasm"/>
    <property type="evidence" value="ECO:0007669"/>
    <property type="project" value="InterPro"/>
</dbReference>
<feature type="domain" description="Cytosol aminopeptidase" evidence="15">
    <location>
        <begin position="226"/>
        <end position="538"/>
    </location>
</feature>
<dbReference type="PRINTS" id="PR00481">
    <property type="entry name" value="LAMNOPPTDASE"/>
</dbReference>
<feature type="domain" description="Peptidase M17 leucyl aminopeptidase N-terminal" evidence="16">
    <location>
        <begin position="73"/>
        <end position="195"/>
    </location>
</feature>
<name>A0A9N9Q9X0_9CUCU</name>
<keyword evidence="5" id="KW-0378">Hydrolase</keyword>
<dbReference type="OrthoDB" id="412814at2759"/>
<evidence type="ECO:0000256" key="2">
    <source>
        <dbReference type="ARBA" id="ARBA00014190"/>
    </source>
</evidence>
<dbReference type="Pfam" id="PF02789">
    <property type="entry name" value="Peptidase_M17_N"/>
    <property type="match status" value="1"/>
</dbReference>
<dbReference type="EMBL" id="OU892286">
    <property type="protein sequence ID" value="CAG9761678.1"/>
    <property type="molecule type" value="Genomic_DNA"/>
</dbReference>
<dbReference type="AlphaFoldDB" id="A0A9N9Q9X0"/>
<dbReference type="InterPro" id="IPR008283">
    <property type="entry name" value="Peptidase_M17_N"/>
</dbReference>
<dbReference type="SUPFAM" id="SSF52949">
    <property type="entry name" value="Macro domain-like"/>
    <property type="match status" value="1"/>
</dbReference>
<evidence type="ECO:0000259" key="16">
    <source>
        <dbReference type="Pfam" id="PF02789"/>
    </source>
</evidence>
<evidence type="ECO:0000256" key="11">
    <source>
        <dbReference type="ARBA" id="ARBA00031564"/>
    </source>
</evidence>
<comment type="function">
    <text evidence="12">Cytosolic metallopeptidase that catalyzes the removal of unsubstituted N-terminal hydrophobic amino acids from various peptides. The presence of Zn(2+) ions is essential for the peptidase activity, and the association with other cofactors can modulate the substrate spectificity of the enzyme. For instance, in the presence of Mn(2+), it displays a specific Cys-Gly hydrolyzing activity of Cys-Gly-S-conjugates. Involved in the metabolism of glutathione and in the degradation of glutathione S-conjugates, which may play a role in the control of the cell redox status.</text>
</comment>
<dbReference type="InterPro" id="IPR043472">
    <property type="entry name" value="Macro_dom-like"/>
</dbReference>
<dbReference type="Gene3D" id="3.40.630.10">
    <property type="entry name" value="Zn peptidases"/>
    <property type="match status" value="1"/>
</dbReference>
<reference evidence="17" key="1">
    <citation type="submission" date="2022-01" db="EMBL/GenBank/DDBJ databases">
        <authorList>
            <person name="King R."/>
        </authorList>
    </citation>
    <scope>NUCLEOTIDE SEQUENCE</scope>
</reference>
<dbReference type="InterPro" id="IPR011356">
    <property type="entry name" value="Leucine_aapep/pepB"/>
</dbReference>
<comment type="catalytic activity">
    <reaction evidence="6">
        <text>an S-substituted L-cysteinylglycine + H2O = an S-substituted L-cysteine + glycine</text>
        <dbReference type="Rhea" id="RHEA:60444"/>
        <dbReference type="ChEBI" id="CHEBI:15377"/>
        <dbReference type="ChEBI" id="CHEBI:57305"/>
        <dbReference type="ChEBI" id="CHEBI:58717"/>
        <dbReference type="ChEBI" id="CHEBI:143103"/>
        <dbReference type="EC" id="3.4.13.23"/>
    </reaction>
    <physiologicalReaction direction="left-to-right" evidence="6">
        <dbReference type="Rhea" id="RHEA:60445"/>
    </physiologicalReaction>
</comment>
<evidence type="ECO:0000256" key="1">
    <source>
        <dbReference type="ARBA" id="ARBA00009528"/>
    </source>
</evidence>
<evidence type="ECO:0000259" key="15">
    <source>
        <dbReference type="Pfam" id="PF00883"/>
    </source>
</evidence>
<evidence type="ECO:0000256" key="6">
    <source>
        <dbReference type="ARBA" id="ARBA00023511"/>
    </source>
</evidence>
<dbReference type="InterPro" id="IPR000819">
    <property type="entry name" value="Peptidase_M17_C"/>
</dbReference>
<proteinExistence type="inferred from homology"/>
<keyword evidence="3" id="KW-0031">Aminopeptidase</keyword>
<dbReference type="CDD" id="cd00433">
    <property type="entry name" value="Peptidase_M17"/>
    <property type="match status" value="1"/>
</dbReference>
<comment type="catalytic activity">
    <reaction evidence="14">
        <text>L-cysteinylglycine + H2O = L-cysteine + glycine</text>
        <dbReference type="Rhea" id="RHEA:28783"/>
        <dbReference type="ChEBI" id="CHEBI:15377"/>
        <dbReference type="ChEBI" id="CHEBI:35235"/>
        <dbReference type="ChEBI" id="CHEBI:57305"/>
        <dbReference type="ChEBI" id="CHEBI:61694"/>
    </reaction>
    <physiologicalReaction direction="left-to-right" evidence="14">
        <dbReference type="Rhea" id="RHEA:28784"/>
    </physiologicalReaction>
</comment>
<dbReference type="Pfam" id="PF00883">
    <property type="entry name" value="Peptidase_M17"/>
    <property type="match status" value="1"/>
</dbReference>
<gene>
    <name evidence="17" type="ORF">CEUTPL_LOCUS2373</name>
</gene>
<dbReference type="EC" id="3.4.13.23" evidence="7"/>